<name>A0A0N0BE88_9HYME</name>
<dbReference type="EMBL" id="KQ435834">
    <property type="protein sequence ID" value="KOX71531.1"/>
    <property type="molecule type" value="Genomic_DNA"/>
</dbReference>
<feature type="compositionally biased region" description="Basic and acidic residues" evidence="1">
    <location>
        <begin position="175"/>
        <end position="190"/>
    </location>
</feature>
<feature type="compositionally biased region" description="Low complexity" evidence="1">
    <location>
        <begin position="157"/>
        <end position="174"/>
    </location>
</feature>
<gene>
    <name evidence="2" type="ORF">WN51_02401</name>
</gene>
<organism evidence="2 3">
    <name type="scientific">Melipona quadrifasciata</name>
    <dbReference type="NCBI Taxonomy" id="166423"/>
    <lineage>
        <taxon>Eukaryota</taxon>
        <taxon>Metazoa</taxon>
        <taxon>Ecdysozoa</taxon>
        <taxon>Arthropoda</taxon>
        <taxon>Hexapoda</taxon>
        <taxon>Insecta</taxon>
        <taxon>Pterygota</taxon>
        <taxon>Neoptera</taxon>
        <taxon>Endopterygota</taxon>
        <taxon>Hymenoptera</taxon>
        <taxon>Apocrita</taxon>
        <taxon>Aculeata</taxon>
        <taxon>Apoidea</taxon>
        <taxon>Anthophila</taxon>
        <taxon>Apidae</taxon>
        <taxon>Melipona</taxon>
    </lineage>
</organism>
<keyword evidence="3" id="KW-1185">Reference proteome</keyword>
<protein>
    <submittedName>
        <fullName evidence="2">Uncharacterized protein</fullName>
    </submittedName>
</protein>
<dbReference type="OrthoDB" id="7606993at2759"/>
<evidence type="ECO:0000313" key="3">
    <source>
        <dbReference type="Proteomes" id="UP000053105"/>
    </source>
</evidence>
<dbReference type="AlphaFoldDB" id="A0A0N0BE88"/>
<dbReference type="Proteomes" id="UP000053105">
    <property type="component" value="Unassembled WGS sequence"/>
</dbReference>
<feature type="compositionally biased region" description="Basic and acidic residues" evidence="1">
    <location>
        <begin position="89"/>
        <end position="104"/>
    </location>
</feature>
<proteinExistence type="predicted"/>
<evidence type="ECO:0000256" key="1">
    <source>
        <dbReference type="SAM" id="MobiDB-lite"/>
    </source>
</evidence>
<evidence type="ECO:0000313" key="2">
    <source>
        <dbReference type="EMBL" id="KOX71531.1"/>
    </source>
</evidence>
<feature type="region of interest" description="Disordered" evidence="1">
    <location>
        <begin position="58"/>
        <end position="104"/>
    </location>
</feature>
<reference evidence="2 3" key="1">
    <citation type="submission" date="2015-07" db="EMBL/GenBank/DDBJ databases">
        <title>The genome of Melipona quadrifasciata.</title>
        <authorList>
            <person name="Pan H."/>
            <person name="Kapheim K."/>
        </authorList>
    </citation>
    <scope>NUCLEOTIDE SEQUENCE [LARGE SCALE GENOMIC DNA]</scope>
    <source>
        <strain evidence="2">0111107301</strain>
        <tissue evidence="2">Whole body</tissue>
    </source>
</reference>
<feature type="region of interest" description="Disordered" evidence="1">
    <location>
        <begin position="156"/>
        <end position="190"/>
    </location>
</feature>
<accession>A0A0N0BE88</accession>
<sequence>MCKRAIELSASPLVQPATQQQPCMSYPAFVQLLRGSTTCCPGKKDESEQTRRTRLNAVRLETKTKKTGTASSDATRTKSKSPVRNVKPLPEKVKKSSKAENSDTKRSTLFEASKCLLYKSSDSVDSGPKCPLLKSSKSVGELTAVKKSVYLGEMEATKSVSRSDSSASGGSRKTAGNDKQQKTDAIAGKESDRVAADLISKTSATMLGESCEMKSKEYAEDSEVFDDESEKCGKSTAEHSFSEIGAGATCQMETQT</sequence>